<proteinExistence type="predicted"/>
<name>A0A4Y8ZRB8_9SPHN</name>
<accession>A0A4Y8ZRB8</accession>
<feature type="domain" description="Dystroglycan-type cadherin-like" evidence="1">
    <location>
        <begin position="165"/>
        <end position="261"/>
    </location>
</feature>
<sequence length="682" mass="69611">GDALTLTARLGDGSALPAWLVFVAGRFTGTPPANFNGAFDIEVIASDGLASVSDIFRLTISAENDPPVLLAPLADIVSAEDQPIDIALPAGTFADVDGDGLTLSATLANGAALPAWLSFDGARFTGTPPVDFHGVLDLRVVASDGALSVSDVFRLTIDPVNDRPTLVAALVDVAGDEDVAIDVALPAGAFADVDGDALTLSARLAGGASLPAWLVFVAGRFTGTPPADFHGALDIEVTASDGTLSVADVFRLTIRPVNDAPVTLVPLADAVSEEDRAIDLVVPAGTFTDVDGDALILSATLAGGAALPTWLAFDGTRFTGTPPADFNGALDVVVTASDGSLSASSTFRLTITAVNDAPVTAALLPDRRALEDLPIDIPLPAGSFSDVDGDSLVLAATLADGGALPGWLSFDGTRFTGTPPANFNGALDIRVTASDGALSASDVFRLTIDPVNDRPTLQAALADAQGPEDVAVDVLVPIASFHDVDGDALTLSARLADGRALPAWLSFDGARFTGTPPANFNGFLDIEVLASDGALTVGDLFRLTITPVNDPPVVVAPLADAVAAEDRAIDIAVPIGTFADADGDALTLSALMADGRPLPAWLTFANGRLAGTPPADFNGTLDLAISASDGQVSATDTFRLTILAVNDAPRLGRLLADVRRPEDSAIDFALPADAFTTSTAMR</sequence>
<dbReference type="Proteomes" id="UP000298213">
    <property type="component" value="Unassembled WGS sequence"/>
</dbReference>
<dbReference type="Gene3D" id="2.60.40.10">
    <property type="entry name" value="Immunoglobulins"/>
    <property type="match status" value="7"/>
</dbReference>
<evidence type="ECO:0000313" key="3">
    <source>
        <dbReference type="Proteomes" id="UP000298213"/>
    </source>
</evidence>
<dbReference type="NCBIfam" id="NF012211">
    <property type="entry name" value="tand_rpt_95"/>
    <property type="match status" value="6"/>
</dbReference>
<dbReference type="AlphaFoldDB" id="A0A4Y8ZRB8"/>
<dbReference type="InterPro" id="IPR013783">
    <property type="entry name" value="Ig-like_fold"/>
</dbReference>
<keyword evidence="3" id="KW-1185">Reference proteome</keyword>
<dbReference type="EMBL" id="SPDV01000023">
    <property type="protein sequence ID" value="TFI57832.1"/>
    <property type="molecule type" value="Genomic_DNA"/>
</dbReference>
<dbReference type="Pfam" id="PF05345">
    <property type="entry name" value="He_PIG"/>
    <property type="match status" value="7"/>
</dbReference>
<feature type="domain" description="Dystroglycan-type cadherin-like" evidence="1">
    <location>
        <begin position="1"/>
        <end position="67"/>
    </location>
</feature>
<dbReference type="SUPFAM" id="SSF49313">
    <property type="entry name" value="Cadherin-like"/>
    <property type="match status" value="7"/>
</dbReference>
<feature type="domain" description="Dystroglycan-type cadherin-like" evidence="1">
    <location>
        <begin position="359"/>
        <end position="455"/>
    </location>
</feature>
<organism evidence="2 3">
    <name type="scientific">Sphingomonas parva</name>
    <dbReference type="NCBI Taxonomy" id="2555898"/>
    <lineage>
        <taxon>Bacteria</taxon>
        <taxon>Pseudomonadati</taxon>
        <taxon>Pseudomonadota</taxon>
        <taxon>Alphaproteobacteria</taxon>
        <taxon>Sphingomonadales</taxon>
        <taxon>Sphingomonadaceae</taxon>
        <taxon>Sphingomonas</taxon>
    </lineage>
</organism>
<dbReference type="InterPro" id="IPR015919">
    <property type="entry name" value="Cadherin-like_sf"/>
</dbReference>
<gene>
    <name evidence="2" type="ORF">E2493_13105</name>
</gene>
<evidence type="ECO:0000313" key="2">
    <source>
        <dbReference type="EMBL" id="TFI57832.1"/>
    </source>
</evidence>
<dbReference type="RefSeq" id="WP_135087485.1">
    <property type="nucleotide sequence ID" value="NZ_SPDV01000023.1"/>
</dbReference>
<feature type="domain" description="Dystroglycan-type cadherin-like" evidence="1">
    <location>
        <begin position="456"/>
        <end position="552"/>
    </location>
</feature>
<dbReference type="GO" id="GO:0005509">
    <property type="term" value="F:calcium ion binding"/>
    <property type="evidence" value="ECO:0007669"/>
    <property type="project" value="InterPro"/>
</dbReference>
<comment type="caution">
    <text evidence="2">The sequence shown here is derived from an EMBL/GenBank/DDBJ whole genome shotgun (WGS) entry which is preliminary data.</text>
</comment>
<evidence type="ECO:0000259" key="1">
    <source>
        <dbReference type="SMART" id="SM00736"/>
    </source>
</evidence>
<protein>
    <submittedName>
        <fullName evidence="2">Tandem-95 repeat protein</fullName>
    </submittedName>
</protein>
<dbReference type="OrthoDB" id="5593939at2"/>
<feature type="domain" description="Dystroglycan-type cadherin-like" evidence="1">
    <location>
        <begin position="262"/>
        <end position="358"/>
    </location>
</feature>
<dbReference type="SMART" id="SM00736">
    <property type="entry name" value="CADG"/>
    <property type="match status" value="7"/>
</dbReference>
<dbReference type="InterPro" id="IPR006644">
    <property type="entry name" value="Cadg"/>
</dbReference>
<reference evidence="2 3" key="1">
    <citation type="submission" date="2019-03" db="EMBL/GenBank/DDBJ databases">
        <title>Genome sequence of Sphingomonas sp. 17J27-24.</title>
        <authorList>
            <person name="Kim M."/>
            <person name="Maeng S."/>
            <person name="Sathiyaraj S."/>
        </authorList>
    </citation>
    <scope>NUCLEOTIDE SEQUENCE [LARGE SCALE GENOMIC DNA]</scope>
    <source>
        <strain evidence="2 3">17J27-24</strain>
    </source>
</reference>
<feature type="domain" description="Dystroglycan-type cadherin-like" evidence="1">
    <location>
        <begin position="68"/>
        <end position="164"/>
    </location>
</feature>
<dbReference type="GO" id="GO:0016020">
    <property type="term" value="C:membrane"/>
    <property type="evidence" value="ECO:0007669"/>
    <property type="project" value="InterPro"/>
</dbReference>
<feature type="domain" description="Dystroglycan-type cadherin-like" evidence="1">
    <location>
        <begin position="553"/>
        <end position="649"/>
    </location>
</feature>
<feature type="non-terminal residue" evidence="2">
    <location>
        <position position="1"/>
    </location>
</feature>